<dbReference type="RefSeq" id="WP_144357411.1">
    <property type="nucleotide sequence ID" value="NZ_VMNH01000004.1"/>
</dbReference>
<dbReference type="Proteomes" id="UP000316649">
    <property type="component" value="Unassembled WGS sequence"/>
</dbReference>
<dbReference type="EMBL" id="VMNH01000004">
    <property type="protein sequence ID" value="TVO77686.1"/>
    <property type="molecule type" value="Genomic_DNA"/>
</dbReference>
<evidence type="ECO:0000313" key="1">
    <source>
        <dbReference type="EMBL" id="TVO77686.1"/>
    </source>
</evidence>
<protein>
    <recommendedName>
        <fullName evidence="3">Lytic murein transglycosylase</fullName>
    </recommendedName>
</protein>
<sequence>MDRKILLSILAISLIALAAAILLPGGRTVNENPKLPWIVQIDSQGKLSVFGITLGESTLEQARESFQDQGKANLFLTPENRYVVEVYFQRLYLSGIRADIVLNMELPEMLAKQMFERGERISKMGNGTRKVELSNEDMATLANERIRYITYLPAVDLEELLIAKRFGEPESKASEPESTITHWLYPSKGMDIAVNPEGKEVIQYVNPSDYSKVLKPLQLSN</sequence>
<keyword evidence="2" id="KW-1185">Reference proteome</keyword>
<gene>
    <name evidence="1" type="ORF">FHP88_02480</name>
</gene>
<evidence type="ECO:0008006" key="3">
    <source>
        <dbReference type="Google" id="ProtNLM"/>
    </source>
</evidence>
<comment type="caution">
    <text evidence="1">The sequence shown here is derived from an EMBL/GenBank/DDBJ whole genome shotgun (WGS) entry which is preliminary data.</text>
</comment>
<accession>A0A557SJS8</accession>
<proteinExistence type="predicted"/>
<dbReference type="OrthoDB" id="7057085at2"/>
<dbReference type="AlphaFoldDB" id="A0A557SJS8"/>
<organism evidence="1 2">
    <name type="scientific">Sedimenticola selenatireducens</name>
    <dbReference type="NCBI Taxonomy" id="191960"/>
    <lineage>
        <taxon>Bacteria</taxon>
        <taxon>Pseudomonadati</taxon>
        <taxon>Pseudomonadota</taxon>
        <taxon>Gammaproteobacteria</taxon>
        <taxon>Chromatiales</taxon>
        <taxon>Sedimenticolaceae</taxon>
        <taxon>Sedimenticola</taxon>
    </lineage>
</organism>
<reference evidence="1 2" key="1">
    <citation type="submission" date="2019-07" db="EMBL/GenBank/DDBJ databases">
        <title>The pathways for chlorine oxyanion respiration interact through the shared metabolite chlorate.</title>
        <authorList>
            <person name="Barnum T.P."/>
            <person name="Cheng Y."/>
            <person name="Hill K.A."/>
            <person name="Lucas L.N."/>
            <person name="Carlson H.K."/>
            <person name="Coates J.D."/>
        </authorList>
    </citation>
    <scope>NUCLEOTIDE SEQUENCE [LARGE SCALE GENOMIC DNA]</scope>
    <source>
        <strain evidence="1 2">BK-1</strain>
    </source>
</reference>
<name>A0A557SJS8_9GAMM</name>
<evidence type="ECO:0000313" key="2">
    <source>
        <dbReference type="Proteomes" id="UP000316649"/>
    </source>
</evidence>